<dbReference type="GO" id="GO:0055085">
    <property type="term" value="P:transmembrane transport"/>
    <property type="evidence" value="ECO:0007669"/>
    <property type="project" value="InterPro"/>
</dbReference>
<keyword evidence="5 7" id="KW-1133">Transmembrane helix</keyword>
<evidence type="ECO:0000256" key="5">
    <source>
        <dbReference type="ARBA" id="ARBA00022989"/>
    </source>
</evidence>
<comment type="caution">
    <text evidence="9">The sequence shown here is derived from an EMBL/GenBank/DDBJ whole genome shotgun (WGS) entry which is preliminary data.</text>
</comment>
<dbReference type="SUPFAM" id="SSF161098">
    <property type="entry name" value="MetI-like"/>
    <property type="match status" value="1"/>
</dbReference>
<evidence type="ECO:0000256" key="6">
    <source>
        <dbReference type="ARBA" id="ARBA00023136"/>
    </source>
</evidence>
<dbReference type="EMBL" id="RJKX01000014">
    <property type="protein sequence ID" value="ROP90623.1"/>
    <property type="molecule type" value="Genomic_DNA"/>
</dbReference>
<feature type="transmembrane region" description="Helical" evidence="7">
    <location>
        <begin position="236"/>
        <end position="255"/>
    </location>
</feature>
<organism evidence="9 10">
    <name type="scientific">Stella humosa</name>
    <dbReference type="NCBI Taxonomy" id="94"/>
    <lineage>
        <taxon>Bacteria</taxon>
        <taxon>Pseudomonadati</taxon>
        <taxon>Pseudomonadota</taxon>
        <taxon>Alphaproteobacteria</taxon>
        <taxon>Rhodospirillales</taxon>
        <taxon>Stellaceae</taxon>
        <taxon>Stella</taxon>
    </lineage>
</organism>
<name>A0A3N1L7L9_9PROT</name>
<dbReference type="InterPro" id="IPR000515">
    <property type="entry name" value="MetI-like"/>
</dbReference>
<sequence>MNRKALLVAGLAIYCALTLVPFYLLAVRSFVPTMEATRLHLWVPPRPELEMDARIGDLFSTYNLDSRELRRSLGIKGYLNPQQTLREMVADGKVEEAALRAYLEPFTKYNGILTVLKGGFLSSLLATVLVVGLSIAIGGALGIATGSVLAGLRRRWHVFVYNSYMLNMIIPPLMIMLPQYLILVRYFGLGDSYLSLILLNIKGTALSTMVFTAYIASIPKELKESAYMDGAGRLDYFARILLPLMGTPFAVYASVSLPWQWNDLIHPLLFLSPEKYTLPAFIATLGGNQSTNFEAIFSGVLLSLVPILAIYLALQKLFMRAATSGAVKG</sequence>
<accession>A0A3N1L7L9</accession>
<feature type="domain" description="ABC transmembrane type-1" evidence="8">
    <location>
        <begin position="120"/>
        <end position="314"/>
    </location>
</feature>
<evidence type="ECO:0000313" key="10">
    <source>
        <dbReference type="Proteomes" id="UP000278222"/>
    </source>
</evidence>
<dbReference type="PANTHER" id="PTHR43744">
    <property type="entry name" value="ABC TRANSPORTER PERMEASE PROTEIN MG189-RELATED-RELATED"/>
    <property type="match status" value="1"/>
</dbReference>
<proteinExistence type="inferred from homology"/>
<dbReference type="OrthoDB" id="9790107at2"/>
<evidence type="ECO:0000256" key="3">
    <source>
        <dbReference type="ARBA" id="ARBA00022475"/>
    </source>
</evidence>
<reference evidence="9 10" key="1">
    <citation type="submission" date="2018-11" db="EMBL/GenBank/DDBJ databases">
        <title>Genomic Encyclopedia of Type Strains, Phase IV (KMG-IV): sequencing the most valuable type-strain genomes for metagenomic binning, comparative biology and taxonomic classification.</title>
        <authorList>
            <person name="Goeker M."/>
        </authorList>
    </citation>
    <scope>NUCLEOTIDE SEQUENCE [LARGE SCALE GENOMIC DNA]</scope>
    <source>
        <strain evidence="9 10">DSM 5900</strain>
    </source>
</reference>
<dbReference type="CDD" id="cd06261">
    <property type="entry name" value="TM_PBP2"/>
    <property type="match status" value="1"/>
</dbReference>
<feature type="transmembrane region" description="Helical" evidence="7">
    <location>
        <begin position="124"/>
        <end position="152"/>
    </location>
</feature>
<protein>
    <submittedName>
        <fullName evidence="9">ABC-type glycerol-3-phosphate transport system permease component</fullName>
    </submittedName>
</protein>
<comment type="similarity">
    <text evidence="7">Belongs to the binding-protein-dependent transport system permease family.</text>
</comment>
<dbReference type="Gene3D" id="1.10.3720.10">
    <property type="entry name" value="MetI-like"/>
    <property type="match status" value="1"/>
</dbReference>
<evidence type="ECO:0000256" key="4">
    <source>
        <dbReference type="ARBA" id="ARBA00022692"/>
    </source>
</evidence>
<feature type="transmembrane region" description="Helical" evidence="7">
    <location>
        <begin position="164"/>
        <end position="187"/>
    </location>
</feature>
<evidence type="ECO:0000256" key="7">
    <source>
        <dbReference type="RuleBase" id="RU363032"/>
    </source>
</evidence>
<feature type="transmembrane region" description="Helical" evidence="7">
    <location>
        <begin position="193"/>
        <end position="216"/>
    </location>
</feature>
<dbReference type="RefSeq" id="WP_123690030.1">
    <property type="nucleotide sequence ID" value="NZ_AP019700.1"/>
</dbReference>
<keyword evidence="4 7" id="KW-0812">Transmembrane</keyword>
<keyword evidence="10" id="KW-1185">Reference proteome</keyword>
<dbReference type="GO" id="GO:0005886">
    <property type="term" value="C:plasma membrane"/>
    <property type="evidence" value="ECO:0007669"/>
    <property type="project" value="UniProtKB-SubCell"/>
</dbReference>
<feature type="transmembrane region" description="Helical" evidence="7">
    <location>
        <begin position="295"/>
        <end position="314"/>
    </location>
</feature>
<evidence type="ECO:0000256" key="2">
    <source>
        <dbReference type="ARBA" id="ARBA00022448"/>
    </source>
</evidence>
<dbReference type="Pfam" id="PF00528">
    <property type="entry name" value="BPD_transp_1"/>
    <property type="match status" value="1"/>
</dbReference>
<gene>
    <name evidence="9" type="ORF">EDC65_2475</name>
</gene>
<dbReference type="InterPro" id="IPR035906">
    <property type="entry name" value="MetI-like_sf"/>
</dbReference>
<keyword evidence="6 7" id="KW-0472">Membrane</keyword>
<dbReference type="AlphaFoldDB" id="A0A3N1L7L9"/>
<evidence type="ECO:0000313" key="9">
    <source>
        <dbReference type="EMBL" id="ROP90623.1"/>
    </source>
</evidence>
<comment type="subcellular location">
    <subcellularLocation>
        <location evidence="1 7">Cell membrane</location>
        <topology evidence="1 7">Multi-pass membrane protein</topology>
    </subcellularLocation>
</comment>
<evidence type="ECO:0000256" key="1">
    <source>
        <dbReference type="ARBA" id="ARBA00004651"/>
    </source>
</evidence>
<dbReference type="Proteomes" id="UP000278222">
    <property type="component" value="Unassembled WGS sequence"/>
</dbReference>
<dbReference type="PANTHER" id="PTHR43744:SF12">
    <property type="entry name" value="ABC TRANSPORTER PERMEASE PROTEIN MG189-RELATED"/>
    <property type="match status" value="1"/>
</dbReference>
<keyword evidence="3" id="KW-1003">Cell membrane</keyword>
<evidence type="ECO:0000259" key="8">
    <source>
        <dbReference type="PROSITE" id="PS50928"/>
    </source>
</evidence>
<keyword evidence="2 7" id="KW-0813">Transport</keyword>
<dbReference type="PROSITE" id="PS50928">
    <property type="entry name" value="ABC_TM1"/>
    <property type="match status" value="1"/>
</dbReference>